<gene>
    <name evidence="2" type="ORF">I2I01_17090</name>
</gene>
<dbReference type="EMBL" id="JADQDP010000004">
    <property type="protein sequence ID" value="MBF9143363.1"/>
    <property type="molecule type" value="Genomic_DNA"/>
</dbReference>
<evidence type="ECO:0000313" key="2">
    <source>
        <dbReference type="EMBL" id="MBF9143363.1"/>
    </source>
</evidence>
<reference evidence="2 3" key="1">
    <citation type="submission" date="2020-11" db="EMBL/GenBank/DDBJ databases">
        <authorList>
            <person name="Kim M.K."/>
        </authorList>
    </citation>
    <scope>NUCLEOTIDE SEQUENCE [LARGE SCALE GENOMIC DNA]</scope>
    <source>
        <strain evidence="2 3">BT439</strain>
    </source>
</reference>
<sequence length="313" mass="36365">MPAATDRYRDFCLTAPDVPVFAQPWFLDACAGGGSWDVALAEENGRVVAALPYFYKQKGPFRYATMPPFVKWLGPYLLPAFRGVLKKEHLLLEELINQLPPLAAFKQNFYPTCTNWLPFYWQQYRQTNYYTYRLHGLQNLAQVEAGINRNIRRNLQKAREQVQVVHDLGPEQFYELNKMSFDRQKLAMPYSWAQFQRHDAALAAHDARRFFFAVDTQGRVHSASYLIWDKQAAYYHLAGDDPTLRDSGAGILLIWEAIRYTSEVLGLDCFDFEGSMLPAVERIRVQFGAVQTPYFFVWKYNSRAFELLEKLKP</sequence>
<dbReference type="Proteomes" id="UP000645610">
    <property type="component" value="Unassembled WGS sequence"/>
</dbReference>
<evidence type="ECO:0000313" key="3">
    <source>
        <dbReference type="Proteomes" id="UP000645610"/>
    </source>
</evidence>
<dbReference type="Gene3D" id="3.40.630.30">
    <property type="match status" value="1"/>
</dbReference>
<proteinExistence type="predicted"/>
<dbReference type="SUPFAM" id="SSF55729">
    <property type="entry name" value="Acyl-CoA N-acyltransferases (Nat)"/>
    <property type="match status" value="1"/>
</dbReference>
<dbReference type="AlphaFoldDB" id="A0A931BJD4"/>
<evidence type="ECO:0000259" key="1">
    <source>
        <dbReference type="Pfam" id="PF13480"/>
    </source>
</evidence>
<dbReference type="InterPro" id="IPR038740">
    <property type="entry name" value="BioF2-like_GNAT_dom"/>
</dbReference>
<dbReference type="InterPro" id="IPR016181">
    <property type="entry name" value="Acyl_CoA_acyltransferase"/>
</dbReference>
<protein>
    <submittedName>
        <fullName evidence="2">GNAT family N-acetyltransferase</fullName>
    </submittedName>
</protein>
<dbReference type="Pfam" id="PF13480">
    <property type="entry name" value="Acetyltransf_6"/>
    <property type="match status" value="1"/>
</dbReference>
<organism evidence="2 3">
    <name type="scientific">Hymenobacter properus</name>
    <dbReference type="NCBI Taxonomy" id="2791026"/>
    <lineage>
        <taxon>Bacteria</taxon>
        <taxon>Pseudomonadati</taxon>
        <taxon>Bacteroidota</taxon>
        <taxon>Cytophagia</taxon>
        <taxon>Cytophagales</taxon>
        <taxon>Hymenobacteraceae</taxon>
        <taxon>Hymenobacter</taxon>
    </lineage>
</organism>
<accession>A0A931BJD4</accession>
<feature type="domain" description="BioF2-like acetyltransferase" evidence="1">
    <location>
        <begin position="149"/>
        <end position="272"/>
    </location>
</feature>
<dbReference type="RefSeq" id="WP_196287720.1">
    <property type="nucleotide sequence ID" value="NZ_JADQDP010000004.1"/>
</dbReference>
<keyword evidence="3" id="KW-1185">Reference proteome</keyword>
<comment type="caution">
    <text evidence="2">The sequence shown here is derived from an EMBL/GenBank/DDBJ whole genome shotgun (WGS) entry which is preliminary data.</text>
</comment>
<name>A0A931BJD4_9BACT</name>